<dbReference type="Gene3D" id="1.10.630.10">
    <property type="entry name" value="Cytochrome P450"/>
    <property type="match status" value="1"/>
</dbReference>
<evidence type="ECO:0000313" key="16">
    <source>
        <dbReference type="Proteomes" id="UP001233999"/>
    </source>
</evidence>
<evidence type="ECO:0000256" key="3">
    <source>
        <dbReference type="ARBA" id="ARBA00004406"/>
    </source>
</evidence>
<dbReference type="FunFam" id="1.10.630.10:FF:000042">
    <property type="entry name" value="Cytochrome P450"/>
    <property type="match status" value="1"/>
</dbReference>
<protein>
    <recommendedName>
        <fullName evidence="17">Cytochrome P450</fullName>
    </recommendedName>
</protein>
<feature type="non-terminal residue" evidence="15">
    <location>
        <position position="476"/>
    </location>
</feature>
<comment type="caution">
    <text evidence="15">The sequence shown here is derived from an EMBL/GenBank/DDBJ whole genome shotgun (WGS) entry which is preliminary data.</text>
</comment>
<dbReference type="GO" id="GO:0020037">
    <property type="term" value="F:heme binding"/>
    <property type="evidence" value="ECO:0007669"/>
    <property type="project" value="InterPro"/>
</dbReference>
<dbReference type="EMBL" id="JASPKZ010010695">
    <property type="protein sequence ID" value="KAJ9573560.1"/>
    <property type="molecule type" value="Genomic_DNA"/>
</dbReference>
<evidence type="ECO:0000256" key="2">
    <source>
        <dbReference type="ARBA" id="ARBA00004174"/>
    </source>
</evidence>
<evidence type="ECO:0000256" key="14">
    <source>
        <dbReference type="RuleBase" id="RU000461"/>
    </source>
</evidence>
<keyword evidence="10 13" id="KW-0408">Iron</keyword>
<evidence type="ECO:0000313" key="15">
    <source>
        <dbReference type="EMBL" id="KAJ9573560.1"/>
    </source>
</evidence>
<dbReference type="PANTHER" id="PTHR24292">
    <property type="entry name" value="CYTOCHROME P450"/>
    <property type="match status" value="1"/>
</dbReference>
<dbReference type="InterPro" id="IPR002401">
    <property type="entry name" value="Cyt_P450_E_grp-I"/>
</dbReference>
<dbReference type="PANTHER" id="PTHR24292:SF54">
    <property type="entry name" value="CYP9F3-RELATED"/>
    <property type="match status" value="1"/>
</dbReference>
<dbReference type="PRINTS" id="PR00463">
    <property type="entry name" value="EP450I"/>
</dbReference>
<dbReference type="GO" id="GO:0005789">
    <property type="term" value="C:endoplasmic reticulum membrane"/>
    <property type="evidence" value="ECO:0007669"/>
    <property type="project" value="UniProtKB-SubCell"/>
</dbReference>
<accession>A0AAD7Z2I2</accession>
<dbReference type="CDD" id="cd11056">
    <property type="entry name" value="CYP6-like"/>
    <property type="match status" value="1"/>
</dbReference>
<evidence type="ECO:0000256" key="13">
    <source>
        <dbReference type="PIRSR" id="PIRSR602401-1"/>
    </source>
</evidence>
<feature type="non-terminal residue" evidence="15">
    <location>
        <position position="1"/>
    </location>
</feature>
<keyword evidence="6 13" id="KW-0479">Metal-binding</keyword>
<keyword evidence="7" id="KW-0256">Endoplasmic reticulum</keyword>
<reference evidence="15" key="2">
    <citation type="submission" date="2023-05" db="EMBL/GenBank/DDBJ databases">
        <authorList>
            <person name="Fouks B."/>
        </authorList>
    </citation>
    <scope>NUCLEOTIDE SEQUENCE</scope>
    <source>
        <strain evidence="15">Stay&amp;Tobe</strain>
        <tissue evidence="15">Testes</tissue>
    </source>
</reference>
<evidence type="ECO:0000256" key="4">
    <source>
        <dbReference type="ARBA" id="ARBA00010617"/>
    </source>
</evidence>
<dbReference type="GO" id="GO:0005506">
    <property type="term" value="F:iron ion binding"/>
    <property type="evidence" value="ECO:0007669"/>
    <property type="project" value="InterPro"/>
</dbReference>
<dbReference type="InterPro" id="IPR017972">
    <property type="entry name" value="Cyt_P450_CS"/>
</dbReference>
<comment type="subcellular location">
    <subcellularLocation>
        <location evidence="3">Endoplasmic reticulum membrane</location>
        <topology evidence="3">Peripheral membrane protein</topology>
    </subcellularLocation>
    <subcellularLocation>
        <location evidence="2">Microsome membrane</location>
        <topology evidence="2">Peripheral membrane protein</topology>
    </subcellularLocation>
</comment>
<keyword evidence="11 14" id="KW-0503">Monooxygenase</keyword>
<keyword evidence="9 14" id="KW-0560">Oxidoreductase</keyword>
<dbReference type="InterPro" id="IPR050476">
    <property type="entry name" value="Insect_CytP450_Detox"/>
</dbReference>
<comment type="similarity">
    <text evidence="4 14">Belongs to the cytochrome P450 family.</text>
</comment>
<sequence length="476" mass="54989">GRMLEHYSLLKLLPITSELIHQMYKQLKQHPYGGFYMFNLPIFLIIDPDLIKTITVKDFEYFTDHRPIVPKEYGEDVWNNGLFSLQGQRWKEMRAKLSPAFTSSKMKTMFVLISECCKQLVVFLEECQQNISGSECNISKEGNMLVLELKEFFTRYTNDVIATTAFGIGVNSLKHPKNDFFVKGQEATGLKQWRFFALLAFPLMAMLKMRIISDKVTEFFRSLVLETMNTRDKQGIVRPDMLQLLMEAKKNSLQDENSNDKNQKTKLDDEDIIAQALLFFLAGFDTASTLLCFISYELAMHPDVQRKLQDEVDKSLEENGGKFTYEAVNNMKYLDMVVSETLRMYPPAGAVDRLCTKRYTLKADPPLEFFPGDNLFIPIYGLHLDPKYYDDPEKFDPERFSDENKHKIHPFAYLPFGVGPRSCIGNRFALMETKLVLVYMLSDFNLKPINKTPKTIRIIQKGFNMSIAGGFWMVCA</sequence>
<evidence type="ECO:0000256" key="5">
    <source>
        <dbReference type="ARBA" id="ARBA00022617"/>
    </source>
</evidence>
<keyword evidence="8" id="KW-0492">Microsome</keyword>
<evidence type="ECO:0000256" key="9">
    <source>
        <dbReference type="ARBA" id="ARBA00023002"/>
    </source>
</evidence>
<organism evidence="15 16">
    <name type="scientific">Diploptera punctata</name>
    <name type="common">Pacific beetle cockroach</name>
    <dbReference type="NCBI Taxonomy" id="6984"/>
    <lineage>
        <taxon>Eukaryota</taxon>
        <taxon>Metazoa</taxon>
        <taxon>Ecdysozoa</taxon>
        <taxon>Arthropoda</taxon>
        <taxon>Hexapoda</taxon>
        <taxon>Insecta</taxon>
        <taxon>Pterygota</taxon>
        <taxon>Neoptera</taxon>
        <taxon>Polyneoptera</taxon>
        <taxon>Dictyoptera</taxon>
        <taxon>Blattodea</taxon>
        <taxon>Blaberoidea</taxon>
        <taxon>Blaberidae</taxon>
        <taxon>Diplopterinae</taxon>
        <taxon>Diploptera</taxon>
    </lineage>
</organism>
<keyword evidence="16" id="KW-1185">Reference proteome</keyword>
<evidence type="ECO:0008006" key="17">
    <source>
        <dbReference type="Google" id="ProtNLM"/>
    </source>
</evidence>
<keyword evidence="5 13" id="KW-0349">Heme</keyword>
<dbReference type="InterPro" id="IPR001128">
    <property type="entry name" value="Cyt_P450"/>
</dbReference>
<evidence type="ECO:0000256" key="11">
    <source>
        <dbReference type="ARBA" id="ARBA00023033"/>
    </source>
</evidence>
<keyword evidence="12" id="KW-0472">Membrane</keyword>
<comment type="cofactor">
    <cofactor evidence="1 13">
        <name>heme</name>
        <dbReference type="ChEBI" id="CHEBI:30413"/>
    </cofactor>
</comment>
<evidence type="ECO:0000256" key="7">
    <source>
        <dbReference type="ARBA" id="ARBA00022824"/>
    </source>
</evidence>
<evidence type="ECO:0000256" key="10">
    <source>
        <dbReference type="ARBA" id="ARBA00023004"/>
    </source>
</evidence>
<evidence type="ECO:0000256" key="8">
    <source>
        <dbReference type="ARBA" id="ARBA00022848"/>
    </source>
</evidence>
<feature type="binding site" description="axial binding residue" evidence="13">
    <location>
        <position position="423"/>
    </location>
    <ligand>
        <name>heme</name>
        <dbReference type="ChEBI" id="CHEBI:30413"/>
    </ligand>
    <ligandPart>
        <name>Fe</name>
        <dbReference type="ChEBI" id="CHEBI:18248"/>
    </ligandPart>
</feature>
<dbReference type="PROSITE" id="PS00086">
    <property type="entry name" value="CYTOCHROME_P450"/>
    <property type="match status" value="1"/>
</dbReference>
<evidence type="ECO:0000256" key="6">
    <source>
        <dbReference type="ARBA" id="ARBA00022723"/>
    </source>
</evidence>
<dbReference type="PRINTS" id="PR00385">
    <property type="entry name" value="P450"/>
</dbReference>
<dbReference type="Pfam" id="PF00067">
    <property type="entry name" value="p450"/>
    <property type="match status" value="1"/>
</dbReference>
<dbReference type="Proteomes" id="UP001233999">
    <property type="component" value="Unassembled WGS sequence"/>
</dbReference>
<dbReference type="GO" id="GO:0016705">
    <property type="term" value="F:oxidoreductase activity, acting on paired donors, with incorporation or reduction of molecular oxygen"/>
    <property type="evidence" value="ECO:0007669"/>
    <property type="project" value="InterPro"/>
</dbReference>
<dbReference type="SUPFAM" id="SSF48264">
    <property type="entry name" value="Cytochrome P450"/>
    <property type="match status" value="1"/>
</dbReference>
<dbReference type="GO" id="GO:0004497">
    <property type="term" value="F:monooxygenase activity"/>
    <property type="evidence" value="ECO:0007669"/>
    <property type="project" value="UniProtKB-KW"/>
</dbReference>
<evidence type="ECO:0000256" key="1">
    <source>
        <dbReference type="ARBA" id="ARBA00001971"/>
    </source>
</evidence>
<proteinExistence type="inferred from homology"/>
<evidence type="ECO:0000256" key="12">
    <source>
        <dbReference type="ARBA" id="ARBA00023136"/>
    </source>
</evidence>
<reference evidence="15" key="1">
    <citation type="journal article" date="2023" name="IScience">
        <title>Live-bearing cockroach genome reveals convergent evolutionary mechanisms linked to viviparity in insects and beyond.</title>
        <authorList>
            <person name="Fouks B."/>
            <person name="Harrison M.C."/>
            <person name="Mikhailova A.A."/>
            <person name="Marchal E."/>
            <person name="English S."/>
            <person name="Carruthers M."/>
            <person name="Jennings E.C."/>
            <person name="Chiamaka E.L."/>
            <person name="Frigard R.A."/>
            <person name="Pippel M."/>
            <person name="Attardo G.M."/>
            <person name="Benoit J.B."/>
            <person name="Bornberg-Bauer E."/>
            <person name="Tobe S.S."/>
        </authorList>
    </citation>
    <scope>NUCLEOTIDE SEQUENCE</scope>
    <source>
        <strain evidence="15">Stay&amp;Tobe</strain>
    </source>
</reference>
<gene>
    <name evidence="15" type="ORF">L9F63_009045</name>
</gene>
<name>A0AAD7Z2I2_DIPPU</name>
<dbReference type="AlphaFoldDB" id="A0AAD7Z2I2"/>
<dbReference type="InterPro" id="IPR036396">
    <property type="entry name" value="Cyt_P450_sf"/>
</dbReference>